<accession>A0A250WU28</accession>
<proteinExistence type="predicted"/>
<dbReference type="STRING" id="1157962.A0A250WU28"/>
<dbReference type="InterPro" id="IPR036955">
    <property type="entry name" value="AP2/ERF_dom_sf"/>
</dbReference>
<gene>
    <name evidence="8" type="ORF">CEUSTIGMA_g1705.t1</name>
</gene>
<dbReference type="GO" id="GO:0005634">
    <property type="term" value="C:nucleus"/>
    <property type="evidence" value="ECO:0007669"/>
    <property type="project" value="UniProtKB-SubCell"/>
</dbReference>
<dbReference type="GO" id="GO:0003700">
    <property type="term" value="F:DNA-binding transcription factor activity"/>
    <property type="evidence" value="ECO:0007669"/>
    <property type="project" value="InterPro"/>
</dbReference>
<dbReference type="InterPro" id="IPR001471">
    <property type="entry name" value="AP2/ERF_dom"/>
</dbReference>
<name>A0A250WU28_9CHLO</name>
<evidence type="ECO:0000256" key="6">
    <source>
        <dbReference type="SAM" id="MobiDB-lite"/>
    </source>
</evidence>
<keyword evidence="9" id="KW-1185">Reference proteome</keyword>
<dbReference type="InterPro" id="IPR016177">
    <property type="entry name" value="DNA-bd_dom_sf"/>
</dbReference>
<dbReference type="CDD" id="cd00018">
    <property type="entry name" value="AP2"/>
    <property type="match status" value="1"/>
</dbReference>
<evidence type="ECO:0000313" key="9">
    <source>
        <dbReference type="Proteomes" id="UP000232323"/>
    </source>
</evidence>
<dbReference type="Pfam" id="PF00847">
    <property type="entry name" value="AP2"/>
    <property type="match status" value="1"/>
</dbReference>
<keyword evidence="3" id="KW-0238">DNA-binding</keyword>
<keyword evidence="4" id="KW-0804">Transcription</keyword>
<dbReference type="SMART" id="SM00380">
    <property type="entry name" value="AP2"/>
    <property type="match status" value="1"/>
</dbReference>
<evidence type="ECO:0000256" key="3">
    <source>
        <dbReference type="ARBA" id="ARBA00023125"/>
    </source>
</evidence>
<evidence type="ECO:0000256" key="5">
    <source>
        <dbReference type="ARBA" id="ARBA00023242"/>
    </source>
</evidence>
<dbReference type="FunFam" id="3.30.730.10:FF:000001">
    <property type="entry name" value="Ethylene-responsive transcription factor 2"/>
    <property type="match status" value="1"/>
</dbReference>
<dbReference type="PRINTS" id="PR00367">
    <property type="entry name" value="ETHRSPELEMNT"/>
</dbReference>
<dbReference type="AlphaFoldDB" id="A0A250WU28"/>
<dbReference type="Proteomes" id="UP000232323">
    <property type="component" value="Unassembled WGS sequence"/>
</dbReference>
<dbReference type="OrthoDB" id="550883at2759"/>
<dbReference type="PROSITE" id="PS51032">
    <property type="entry name" value="AP2_ERF"/>
    <property type="match status" value="1"/>
</dbReference>
<dbReference type="GO" id="GO:0009873">
    <property type="term" value="P:ethylene-activated signaling pathway"/>
    <property type="evidence" value="ECO:0007669"/>
    <property type="project" value="InterPro"/>
</dbReference>
<dbReference type="EMBL" id="BEGY01000006">
    <property type="protein sequence ID" value="GAX74256.1"/>
    <property type="molecule type" value="Genomic_DNA"/>
</dbReference>
<dbReference type="SUPFAM" id="SSF54171">
    <property type="entry name" value="DNA-binding domain"/>
    <property type="match status" value="1"/>
</dbReference>
<feature type="domain" description="AP2/ERF" evidence="7">
    <location>
        <begin position="263"/>
        <end position="320"/>
    </location>
</feature>
<dbReference type="Gene3D" id="3.30.730.10">
    <property type="entry name" value="AP2/ERF domain"/>
    <property type="match status" value="1"/>
</dbReference>
<dbReference type="GO" id="GO:0003677">
    <property type="term" value="F:DNA binding"/>
    <property type="evidence" value="ECO:0007669"/>
    <property type="project" value="UniProtKB-KW"/>
</dbReference>
<feature type="compositionally biased region" description="Polar residues" evidence="6">
    <location>
        <begin position="229"/>
        <end position="246"/>
    </location>
</feature>
<comment type="caution">
    <text evidence="8">The sequence shown here is derived from an EMBL/GenBank/DDBJ whole genome shotgun (WGS) entry which is preliminary data.</text>
</comment>
<evidence type="ECO:0000256" key="4">
    <source>
        <dbReference type="ARBA" id="ARBA00023163"/>
    </source>
</evidence>
<keyword evidence="5" id="KW-0539">Nucleus</keyword>
<evidence type="ECO:0000259" key="7">
    <source>
        <dbReference type="PROSITE" id="PS51032"/>
    </source>
</evidence>
<sequence>MLDSATKMQLMQLDASSLGLLVPGQAVADINKVSLFVDQKQSISGSEPLEPAGPVVITPPQTVEPSPKPDELGHPPRAPTLRNEINPHRFVVSAYPSHMSPMALQNLANIRAAGSIAAAAAAMSNHHLVSSHAFNPQLLASSLPVMMTATNQQHANSIAAIMSSSMGGALPLASNLGEQGSKEEAGYHEKVMPTTAQFSRNSASIPLGVSPPSMGSSPAMRNYSRRRVSGTNPSTHSNSVGGAGSLKSQSLLSAPVIKNGTIKYRGVRQRPWGKYAAEIRDPNKGCRLWLGTFDTAEEAARAYDTAARQIRGSRAVVNFPLTDEEACQWELQPDHSSLGCSPAAALLGTSPLDHVLDVFAMSKQEGGCSQGLSEDRGQDQHSLCFPMKEAQGESSEDAQGHSNAVMDIDDELAEMADTLLLLHESG</sequence>
<evidence type="ECO:0000313" key="8">
    <source>
        <dbReference type="EMBL" id="GAX74256.1"/>
    </source>
</evidence>
<feature type="region of interest" description="Disordered" evidence="6">
    <location>
        <begin position="202"/>
        <end position="246"/>
    </location>
</feature>
<feature type="region of interest" description="Disordered" evidence="6">
    <location>
        <begin position="43"/>
        <end position="82"/>
    </location>
</feature>
<reference evidence="8 9" key="1">
    <citation type="submission" date="2017-08" db="EMBL/GenBank/DDBJ databases">
        <title>Acidophilic green algal genome provides insights into adaptation to an acidic environment.</title>
        <authorList>
            <person name="Hirooka S."/>
            <person name="Hirose Y."/>
            <person name="Kanesaki Y."/>
            <person name="Higuchi S."/>
            <person name="Fujiwara T."/>
            <person name="Onuma R."/>
            <person name="Era A."/>
            <person name="Ohbayashi R."/>
            <person name="Uzuka A."/>
            <person name="Nozaki H."/>
            <person name="Yoshikawa H."/>
            <person name="Miyagishima S.Y."/>
        </authorList>
    </citation>
    <scope>NUCLEOTIDE SEQUENCE [LARGE SCALE GENOMIC DNA]</scope>
    <source>
        <strain evidence="8 9">NIES-2499</strain>
    </source>
</reference>
<dbReference type="PANTHER" id="PTHR31190:SF374">
    <property type="entry name" value="AP2_ERF DOMAIN-CONTAINING PROTEIN"/>
    <property type="match status" value="1"/>
</dbReference>
<protein>
    <recommendedName>
        <fullName evidence="7">AP2/ERF domain-containing protein</fullName>
    </recommendedName>
</protein>
<organism evidence="8 9">
    <name type="scientific">Chlamydomonas eustigma</name>
    <dbReference type="NCBI Taxonomy" id="1157962"/>
    <lineage>
        <taxon>Eukaryota</taxon>
        <taxon>Viridiplantae</taxon>
        <taxon>Chlorophyta</taxon>
        <taxon>core chlorophytes</taxon>
        <taxon>Chlorophyceae</taxon>
        <taxon>CS clade</taxon>
        <taxon>Chlamydomonadales</taxon>
        <taxon>Chlamydomonadaceae</taxon>
        <taxon>Chlamydomonas</taxon>
    </lineage>
</organism>
<comment type="subcellular location">
    <subcellularLocation>
        <location evidence="1">Nucleus</location>
    </subcellularLocation>
</comment>
<dbReference type="InterPro" id="IPR044808">
    <property type="entry name" value="ERF_plant"/>
</dbReference>
<keyword evidence="2" id="KW-0805">Transcription regulation</keyword>
<dbReference type="PANTHER" id="PTHR31190">
    <property type="entry name" value="DNA-BINDING DOMAIN"/>
    <property type="match status" value="1"/>
</dbReference>
<evidence type="ECO:0000256" key="2">
    <source>
        <dbReference type="ARBA" id="ARBA00023015"/>
    </source>
</evidence>
<evidence type="ECO:0000256" key="1">
    <source>
        <dbReference type="ARBA" id="ARBA00004123"/>
    </source>
</evidence>